<dbReference type="EMBL" id="JWHL01000004">
    <property type="protein sequence ID" value="MBR1368771.1"/>
    <property type="molecule type" value="Genomic_DNA"/>
</dbReference>
<protein>
    <submittedName>
        <fullName evidence="1">Molybdenum biosynthesis protein MoaD</fullName>
    </submittedName>
</protein>
<dbReference type="NCBIfam" id="TIGR01687">
    <property type="entry name" value="moaD_arch"/>
    <property type="match status" value="1"/>
</dbReference>
<comment type="caution">
    <text evidence="1">The sequence shown here is derived from an EMBL/GenBank/DDBJ whole genome shotgun (WGS) entry which is preliminary data.</text>
</comment>
<dbReference type="RefSeq" id="WP_211530410.1">
    <property type="nucleotide sequence ID" value="NZ_JWHL01000004.1"/>
</dbReference>
<gene>
    <name evidence="1" type="ORF">RJ53_04300</name>
</gene>
<keyword evidence="2" id="KW-1185">Reference proteome</keyword>
<proteinExistence type="predicted"/>
<dbReference type="InterPro" id="IPR052045">
    <property type="entry name" value="Sulfur_Carrier/Prot_Modifier"/>
</dbReference>
<evidence type="ECO:0000313" key="1">
    <source>
        <dbReference type="EMBL" id="MBR1368771.1"/>
    </source>
</evidence>
<name>A0A8J8B4I0_9EURY</name>
<dbReference type="InterPro" id="IPR010038">
    <property type="entry name" value="MoaD_arc-typ"/>
</dbReference>
<dbReference type="Pfam" id="PF02597">
    <property type="entry name" value="ThiS"/>
    <property type="match status" value="1"/>
</dbReference>
<dbReference type="PANTHER" id="PTHR38031">
    <property type="entry name" value="SULFUR CARRIER PROTEIN SLR0821-RELATED"/>
    <property type="match status" value="1"/>
</dbReference>
<dbReference type="SUPFAM" id="SSF54285">
    <property type="entry name" value="MoaD/ThiS"/>
    <property type="match status" value="1"/>
</dbReference>
<organism evidence="1 2">
    <name type="scientific">Methanocalculus chunghsingensis</name>
    <dbReference type="NCBI Taxonomy" id="156457"/>
    <lineage>
        <taxon>Archaea</taxon>
        <taxon>Methanobacteriati</taxon>
        <taxon>Methanobacteriota</taxon>
        <taxon>Stenosarchaea group</taxon>
        <taxon>Methanomicrobia</taxon>
        <taxon>Methanomicrobiales</taxon>
        <taxon>Methanocalculaceae</taxon>
        <taxon>Methanocalculus</taxon>
    </lineage>
</organism>
<reference evidence="1" key="1">
    <citation type="submission" date="2014-12" db="EMBL/GenBank/DDBJ databases">
        <authorList>
            <person name="Huang H.-H."/>
            <person name="Chen S.-C."/>
            <person name="Lai M.-C."/>
        </authorList>
    </citation>
    <scope>NUCLEOTIDE SEQUENCE</scope>
    <source>
        <strain evidence="1">K1F9705b</strain>
    </source>
</reference>
<dbReference type="PANTHER" id="PTHR38031:SF1">
    <property type="entry name" value="SULFUR CARRIER PROTEIN CYSO"/>
    <property type="match status" value="1"/>
</dbReference>
<accession>A0A8J8B4I0</accession>
<dbReference type="InterPro" id="IPR016155">
    <property type="entry name" value="Mopterin_synth/thiamin_S_b"/>
</dbReference>
<dbReference type="AlphaFoldDB" id="A0A8J8B4I0"/>
<evidence type="ECO:0000313" key="2">
    <source>
        <dbReference type="Proteomes" id="UP000730161"/>
    </source>
</evidence>
<dbReference type="Proteomes" id="UP000730161">
    <property type="component" value="Unassembled WGS sequence"/>
</dbReference>
<dbReference type="InterPro" id="IPR012675">
    <property type="entry name" value="Beta-grasp_dom_sf"/>
</dbReference>
<dbReference type="Gene3D" id="3.10.20.30">
    <property type="match status" value="1"/>
</dbReference>
<dbReference type="InterPro" id="IPR003749">
    <property type="entry name" value="ThiS/MoaD-like"/>
</dbReference>
<dbReference type="CDD" id="cd17040">
    <property type="entry name" value="Ubl_MoaD_like"/>
    <property type="match status" value="1"/>
</dbReference>
<dbReference type="OrthoDB" id="98357at2157"/>
<sequence length="92" mass="10181">MKIRVQSFARFREIFGSEQIMEMEEGATLAALLLEIGAGSPAARSALFDEDGILRKYIILMRNKKRVNREEIAAIILNDGDEIALYPPVAGG</sequence>